<reference evidence="3" key="1">
    <citation type="journal article" date="2019" name="Int. J. Syst. Evol. Microbiol.">
        <title>The Global Catalogue of Microorganisms (GCM) 10K type strain sequencing project: providing services to taxonomists for standard genome sequencing and annotation.</title>
        <authorList>
            <consortium name="The Broad Institute Genomics Platform"/>
            <consortium name="The Broad Institute Genome Sequencing Center for Infectious Disease"/>
            <person name="Wu L."/>
            <person name="Ma J."/>
        </authorList>
    </citation>
    <scope>NUCLEOTIDE SEQUENCE [LARGE SCALE GENOMIC DNA]</scope>
    <source>
        <strain evidence="3">CGMCC 1.15394</strain>
    </source>
</reference>
<evidence type="ECO:0000256" key="1">
    <source>
        <dbReference type="SAM" id="Phobius"/>
    </source>
</evidence>
<keyword evidence="1" id="KW-0812">Transmembrane</keyword>
<feature type="transmembrane region" description="Helical" evidence="1">
    <location>
        <begin position="12"/>
        <end position="30"/>
    </location>
</feature>
<sequence length="119" mass="13507">MFNKIKQLFANKLYRLIALVLLILIAGPELMMGYELMALLEFLGPSTFVLIHLAGIKLYLVRLKNAFMNFEKHSLCNRPKASHIIAMPALIIHYLPERSIVLGFISSISICCVHMFVMA</sequence>
<evidence type="ECO:0000313" key="3">
    <source>
        <dbReference type="Proteomes" id="UP000638462"/>
    </source>
</evidence>
<gene>
    <name evidence="2" type="ORF">GCM10008027_10960</name>
</gene>
<accession>A0ABQ1T989</accession>
<feature type="transmembrane region" description="Helical" evidence="1">
    <location>
        <begin position="42"/>
        <end position="60"/>
    </location>
</feature>
<evidence type="ECO:0000313" key="2">
    <source>
        <dbReference type="EMBL" id="GGE87901.1"/>
    </source>
</evidence>
<proteinExistence type="predicted"/>
<keyword evidence="1" id="KW-1133">Transmembrane helix</keyword>
<name>A0ABQ1T989_9GAMM</name>
<feature type="transmembrane region" description="Helical" evidence="1">
    <location>
        <begin position="100"/>
        <end position="117"/>
    </location>
</feature>
<comment type="caution">
    <text evidence="2">The sequence shown here is derived from an EMBL/GenBank/DDBJ whole genome shotgun (WGS) entry which is preliminary data.</text>
</comment>
<organism evidence="2 3">
    <name type="scientific">Pseudoalteromonas gelatinilytica</name>
    <dbReference type="NCBI Taxonomy" id="1703256"/>
    <lineage>
        <taxon>Bacteria</taxon>
        <taxon>Pseudomonadati</taxon>
        <taxon>Pseudomonadota</taxon>
        <taxon>Gammaproteobacteria</taxon>
        <taxon>Alteromonadales</taxon>
        <taxon>Pseudoalteromonadaceae</taxon>
        <taxon>Pseudoalteromonas</taxon>
    </lineage>
</organism>
<protein>
    <submittedName>
        <fullName evidence="2">Uncharacterized protein</fullName>
    </submittedName>
</protein>
<dbReference type="Proteomes" id="UP000638462">
    <property type="component" value="Unassembled WGS sequence"/>
</dbReference>
<dbReference type="RefSeq" id="WP_188727688.1">
    <property type="nucleotide sequence ID" value="NZ_BMIT01000003.1"/>
</dbReference>
<keyword evidence="1" id="KW-0472">Membrane</keyword>
<dbReference type="EMBL" id="BMIT01000003">
    <property type="protein sequence ID" value="GGE87901.1"/>
    <property type="molecule type" value="Genomic_DNA"/>
</dbReference>
<keyword evidence="3" id="KW-1185">Reference proteome</keyword>